<sequence>MFQDLIWQNFLDVLNINHTVLLAKDSELRVIE</sequence>
<reference evidence="1" key="1">
    <citation type="journal article" date="2015" name="Nature">
        <title>Complex archaea that bridge the gap between prokaryotes and eukaryotes.</title>
        <authorList>
            <person name="Spang A."/>
            <person name="Saw J.H."/>
            <person name="Jorgensen S.L."/>
            <person name="Zaremba-Niedzwiedzka K."/>
            <person name="Martijn J."/>
            <person name="Lind A.E."/>
            <person name="van Eijk R."/>
            <person name="Schleper C."/>
            <person name="Guy L."/>
            <person name="Ettema T.J."/>
        </authorList>
    </citation>
    <scope>NUCLEOTIDE SEQUENCE</scope>
</reference>
<evidence type="ECO:0000313" key="1">
    <source>
        <dbReference type="EMBL" id="KKL97870.1"/>
    </source>
</evidence>
<gene>
    <name evidence="1" type="ORF">LCGC14_1830130</name>
</gene>
<dbReference type="AlphaFoldDB" id="A0A0F9IVY0"/>
<comment type="caution">
    <text evidence="1">The sequence shown here is derived from an EMBL/GenBank/DDBJ whole genome shotgun (WGS) entry which is preliminary data.</text>
</comment>
<protein>
    <submittedName>
        <fullName evidence="1">Uncharacterized protein</fullName>
    </submittedName>
</protein>
<accession>A0A0F9IVY0</accession>
<proteinExistence type="predicted"/>
<organism evidence="1">
    <name type="scientific">marine sediment metagenome</name>
    <dbReference type="NCBI Taxonomy" id="412755"/>
    <lineage>
        <taxon>unclassified sequences</taxon>
        <taxon>metagenomes</taxon>
        <taxon>ecological metagenomes</taxon>
    </lineage>
</organism>
<name>A0A0F9IVY0_9ZZZZ</name>
<dbReference type="EMBL" id="LAZR01018061">
    <property type="protein sequence ID" value="KKL97870.1"/>
    <property type="molecule type" value="Genomic_DNA"/>
</dbReference>